<dbReference type="AlphaFoldDB" id="A0A1T5ITG2"/>
<evidence type="ECO:0000259" key="1">
    <source>
        <dbReference type="Pfam" id="PF10544"/>
    </source>
</evidence>
<organism evidence="2 3">
    <name type="scientific">Pseudoxanthomonas indica</name>
    <dbReference type="NCBI Taxonomy" id="428993"/>
    <lineage>
        <taxon>Bacteria</taxon>
        <taxon>Pseudomonadati</taxon>
        <taxon>Pseudomonadota</taxon>
        <taxon>Gammaproteobacteria</taxon>
        <taxon>Lysobacterales</taxon>
        <taxon>Lysobacteraceae</taxon>
        <taxon>Pseudoxanthomonas</taxon>
    </lineage>
</organism>
<evidence type="ECO:0000313" key="2">
    <source>
        <dbReference type="EMBL" id="SKC42439.1"/>
    </source>
</evidence>
<protein>
    <recommendedName>
        <fullName evidence="1">Bacteriophage T5 Orf172 DNA-binding domain-containing protein</fullName>
    </recommendedName>
</protein>
<gene>
    <name evidence="2" type="ORF">SAMN06296058_0225</name>
</gene>
<dbReference type="EMBL" id="FUZV01000001">
    <property type="protein sequence ID" value="SKC42439.1"/>
    <property type="molecule type" value="Genomic_DNA"/>
</dbReference>
<dbReference type="InterPro" id="IPR018306">
    <property type="entry name" value="Phage_T5_Orf172_DNA-bd"/>
</dbReference>
<accession>A0A1T5ITG2</accession>
<dbReference type="RefSeq" id="WP_079722653.1">
    <property type="nucleotide sequence ID" value="NZ_BMCL01000003.1"/>
</dbReference>
<proteinExistence type="predicted"/>
<reference evidence="2 3" key="1">
    <citation type="submission" date="2017-02" db="EMBL/GenBank/DDBJ databases">
        <authorList>
            <person name="Peterson S.W."/>
        </authorList>
    </citation>
    <scope>NUCLEOTIDE SEQUENCE [LARGE SCALE GENOMIC DNA]</scope>
    <source>
        <strain evidence="2 3">P15</strain>
    </source>
</reference>
<feature type="domain" description="Bacteriophage T5 Orf172 DNA-binding" evidence="1">
    <location>
        <begin position="4"/>
        <end position="98"/>
    </location>
</feature>
<dbReference type="STRING" id="428993.SAMN06296058_0225"/>
<dbReference type="Pfam" id="PF10544">
    <property type="entry name" value="T5orf172"/>
    <property type="match status" value="1"/>
</dbReference>
<sequence length="185" mass="21210">MSEFLYVLPCAYEDLVKLGISRQPLQRARAYSPRWFEFFDLDHALLLEADDRSEVQAWETRLKRELRLSNAPAPLMVAELAAGHTEWFRGSHADIAAFMQAQAGQGFRLHMPARTWFLQALDAESDRLFSWSEAMLQSLEELGDCPASRPLQQALRDACDAQRAMGLPLEERVPDAVLTWYQRRA</sequence>
<keyword evidence="3" id="KW-1185">Reference proteome</keyword>
<name>A0A1T5ITG2_9GAMM</name>
<dbReference type="OrthoDB" id="5995845at2"/>
<evidence type="ECO:0000313" key="3">
    <source>
        <dbReference type="Proteomes" id="UP000190341"/>
    </source>
</evidence>
<dbReference type="Proteomes" id="UP000190341">
    <property type="component" value="Unassembled WGS sequence"/>
</dbReference>